<sequence length="87" mass="10006">MKLSKYLIEFRGALMGLGVSLFLKLTGFAGLKLQMAFIKDVPALVPTLVKLNIIHYPVRFDWENGHEIRDRISKFFCAYANPEIVYK</sequence>
<evidence type="ECO:0000313" key="3">
    <source>
        <dbReference type="Proteomes" id="UP000249390"/>
    </source>
</evidence>
<accession>A0A328CYF2</accession>
<keyword evidence="3" id="KW-1185">Reference proteome</keyword>
<dbReference type="AlphaFoldDB" id="A0A328CYF2"/>
<evidence type="ECO:0000256" key="1">
    <source>
        <dbReference type="SAM" id="Phobius"/>
    </source>
</evidence>
<keyword evidence="1" id="KW-0472">Membrane</keyword>
<protein>
    <submittedName>
        <fullName evidence="2">Uncharacterized protein</fullName>
    </submittedName>
</protein>
<dbReference type="EMBL" id="NQVE01000209">
    <property type="protein sequence ID" value="RAL38304.1"/>
    <property type="molecule type" value="Genomic_DNA"/>
</dbReference>
<comment type="caution">
    <text evidence="2">The sequence shown here is derived from an EMBL/GenBank/DDBJ whole genome shotgun (WGS) entry which is preliminary data.</text>
</comment>
<feature type="transmembrane region" description="Helical" evidence="1">
    <location>
        <begin position="12"/>
        <end position="31"/>
    </location>
</feature>
<organism evidence="2 3">
    <name type="scientific">Cuscuta australis</name>
    <dbReference type="NCBI Taxonomy" id="267555"/>
    <lineage>
        <taxon>Eukaryota</taxon>
        <taxon>Viridiplantae</taxon>
        <taxon>Streptophyta</taxon>
        <taxon>Embryophyta</taxon>
        <taxon>Tracheophyta</taxon>
        <taxon>Spermatophyta</taxon>
        <taxon>Magnoliopsida</taxon>
        <taxon>eudicotyledons</taxon>
        <taxon>Gunneridae</taxon>
        <taxon>Pentapetalae</taxon>
        <taxon>asterids</taxon>
        <taxon>lamiids</taxon>
        <taxon>Solanales</taxon>
        <taxon>Convolvulaceae</taxon>
        <taxon>Cuscuteae</taxon>
        <taxon>Cuscuta</taxon>
        <taxon>Cuscuta subgen. Grammica</taxon>
        <taxon>Cuscuta sect. Cleistogrammica</taxon>
    </lineage>
</organism>
<gene>
    <name evidence="2" type="ORF">DM860_002282</name>
</gene>
<dbReference type="Proteomes" id="UP000249390">
    <property type="component" value="Unassembled WGS sequence"/>
</dbReference>
<keyword evidence="1" id="KW-1133">Transmembrane helix</keyword>
<evidence type="ECO:0000313" key="2">
    <source>
        <dbReference type="EMBL" id="RAL38304.1"/>
    </source>
</evidence>
<name>A0A328CYF2_9ASTE</name>
<keyword evidence="1" id="KW-0812">Transmembrane</keyword>
<reference evidence="2 3" key="1">
    <citation type="submission" date="2018-06" db="EMBL/GenBank/DDBJ databases">
        <title>The Genome of Cuscuta australis (Dodder) Provides Insight into the Evolution of Plant Parasitism.</title>
        <authorList>
            <person name="Liu H."/>
        </authorList>
    </citation>
    <scope>NUCLEOTIDE SEQUENCE [LARGE SCALE GENOMIC DNA]</scope>
    <source>
        <strain evidence="3">cv. Yunnan</strain>
        <tissue evidence="2">Vines</tissue>
    </source>
</reference>
<proteinExistence type="predicted"/>